<comment type="caution">
    <text evidence="3">The sequence shown here is derived from an EMBL/GenBank/DDBJ whole genome shotgun (WGS) entry which is preliminary data.</text>
</comment>
<organism evidence="3 4">
    <name type="scientific">Sphaerotilus mobilis</name>
    <dbReference type="NCBI Taxonomy" id="47994"/>
    <lineage>
        <taxon>Bacteria</taxon>
        <taxon>Pseudomonadati</taxon>
        <taxon>Pseudomonadota</taxon>
        <taxon>Betaproteobacteria</taxon>
        <taxon>Burkholderiales</taxon>
        <taxon>Sphaerotilaceae</taxon>
        <taxon>Sphaerotilus</taxon>
    </lineage>
</organism>
<reference evidence="3 4" key="1">
    <citation type="submission" date="2019-02" db="EMBL/GenBank/DDBJ databases">
        <title>Genomic Encyclopedia of Type Strains, Phase IV (KMG-IV): sequencing the most valuable type-strain genomes for metagenomic binning, comparative biology and taxonomic classification.</title>
        <authorList>
            <person name="Goeker M."/>
        </authorList>
    </citation>
    <scope>NUCLEOTIDE SEQUENCE [LARGE SCALE GENOMIC DNA]</scope>
    <source>
        <strain evidence="3 4">DSM 10617</strain>
    </source>
</reference>
<evidence type="ECO:0000313" key="3">
    <source>
        <dbReference type="EMBL" id="RZS47511.1"/>
    </source>
</evidence>
<name>A0A4Q7LDH5_9BURK</name>
<dbReference type="Pfam" id="PF11604">
    <property type="entry name" value="CusF_Ec"/>
    <property type="match status" value="1"/>
</dbReference>
<feature type="compositionally biased region" description="Low complexity" evidence="1">
    <location>
        <begin position="30"/>
        <end position="43"/>
    </location>
</feature>
<proteinExistence type="predicted"/>
<keyword evidence="2" id="KW-0732">Signal</keyword>
<dbReference type="Proteomes" id="UP000293433">
    <property type="component" value="Unassembled WGS sequence"/>
</dbReference>
<dbReference type="RefSeq" id="WP_130483531.1">
    <property type="nucleotide sequence ID" value="NZ_SGWV01000012.1"/>
</dbReference>
<evidence type="ECO:0000313" key="4">
    <source>
        <dbReference type="Proteomes" id="UP000293433"/>
    </source>
</evidence>
<feature type="chain" id="PRO_5020223313" evidence="2">
    <location>
        <begin position="21"/>
        <end position="112"/>
    </location>
</feature>
<dbReference type="OrthoDB" id="9180744at2"/>
<protein>
    <submittedName>
        <fullName evidence="3">Cu/Ag efflux protein CusF</fullName>
    </submittedName>
</protein>
<dbReference type="Gene3D" id="2.40.50.320">
    <property type="entry name" value="Copper binding periplasmic protein CusF"/>
    <property type="match status" value="1"/>
</dbReference>
<feature type="region of interest" description="Disordered" evidence="1">
    <location>
        <begin position="23"/>
        <end position="54"/>
    </location>
</feature>
<dbReference type="AlphaFoldDB" id="A0A4Q7LDH5"/>
<evidence type="ECO:0000256" key="2">
    <source>
        <dbReference type="SAM" id="SignalP"/>
    </source>
</evidence>
<accession>A0A4Q7LDH5</accession>
<dbReference type="InterPro" id="IPR042230">
    <property type="entry name" value="CusF_sf"/>
</dbReference>
<gene>
    <name evidence="3" type="ORF">EV685_3720</name>
</gene>
<keyword evidence="4" id="KW-1185">Reference proteome</keyword>
<feature type="compositionally biased region" description="Basic and acidic residues" evidence="1">
    <location>
        <begin position="44"/>
        <end position="54"/>
    </location>
</feature>
<feature type="signal peptide" evidence="2">
    <location>
        <begin position="1"/>
        <end position="20"/>
    </location>
</feature>
<sequence length="112" mass="11546">MKLIHITAAALFALATAAHAQSNVDHSAHHPAGASAAAAPASDGEVRKVDKDQGKLTLKHGPIANLDMPGMTMVFKVADRKLLDAVKAGDKVKFAAENLNGALTVTAIEVAK</sequence>
<dbReference type="InterPro" id="IPR021647">
    <property type="entry name" value="CusF_Ec"/>
</dbReference>
<evidence type="ECO:0000256" key="1">
    <source>
        <dbReference type="SAM" id="MobiDB-lite"/>
    </source>
</evidence>
<dbReference type="EMBL" id="SGWV01000012">
    <property type="protein sequence ID" value="RZS47511.1"/>
    <property type="molecule type" value="Genomic_DNA"/>
</dbReference>